<dbReference type="EMBL" id="CADCTO010000470">
    <property type="protein sequence ID" value="CAA9280634.1"/>
    <property type="molecule type" value="Genomic_DNA"/>
</dbReference>
<evidence type="ECO:0000256" key="1">
    <source>
        <dbReference type="SAM" id="MobiDB-lite"/>
    </source>
</evidence>
<protein>
    <submittedName>
        <fullName evidence="2">Uncharacterized protein</fullName>
    </submittedName>
</protein>
<gene>
    <name evidence="2" type="ORF">AVDCRST_MAG63-3520</name>
</gene>
<feature type="compositionally biased region" description="Low complexity" evidence="1">
    <location>
        <begin position="29"/>
        <end position="41"/>
    </location>
</feature>
<reference evidence="2" key="1">
    <citation type="submission" date="2020-02" db="EMBL/GenBank/DDBJ databases">
        <authorList>
            <person name="Meier V. D."/>
        </authorList>
    </citation>
    <scope>NUCLEOTIDE SEQUENCE</scope>
    <source>
        <strain evidence="2">AVDCRST_MAG63</strain>
    </source>
</reference>
<name>A0A6J4JHZ0_9BACT</name>
<accession>A0A6J4JHZ0</accession>
<dbReference type="AlphaFoldDB" id="A0A6J4JHZ0"/>
<sequence>MATALGATFVAAVALAGCSSKPQDEATAKYKGPGPAKAGAPGAAGAGGARPTPK</sequence>
<evidence type="ECO:0000313" key="2">
    <source>
        <dbReference type="EMBL" id="CAA9280634.1"/>
    </source>
</evidence>
<organism evidence="2">
    <name type="scientific">uncultured Armatimonadetes bacterium</name>
    <dbReference type="NCBI Taxonomy" id="157466"/>
    <lineage>
        <taxon>Bacteria</taxon>
        <taxon>Bacillati</taxon>
        <taxon>Armatimonadota</taxon>
        <taxon>environmental samples</taxon>
    </lineage>
</organism>
<proteinExistence type="predicted"/>
<feature type="region of interest" description="Disordered" evidence="1">
    <location>
        <begin position="21"/>
        <end position="54"/>
    </location>
</feature>